<name>V2WJH3_MONRO</name>
<dbReference type="EMBL" id="AWSO01003158">
    <property type="protein sequence ID" value="ESK80671.1"/>
    <property type="molecule type" value="Genomic_DNA"/>
</dbReference>
<keyword evidence="3" id="KW-1185">Reference proteome</keyword>
<dbReference type="OrthoDB" id="3062339at2759"/>
<evidence type="ECO:0000313" key="3">
    <source>
        <dbReference type="Proteomes" id="UP000017559"/>
    </source>
</evidence>
<dbReference type="KEGG" id="mrr:Moror_5112"/>
<feature type="compositionally biased region" description="Basic and acidic residues" evidence="1">
    <location>
        <begin position="275"/>
        <end position="292"/>
    </location>
</feature>
<proteinExistence type="predicted"/>
<accession>V2WJH3</accession>
<evidence type="ECO:0000313" key="2">
    <source>
        <dbReference type="EMBL" id="ESK80671.1"/>
    </source>
</evidence>
<protein>
    <submittedName>
        <fullName evidence="2">Uncharacterized protein</fullName>
    </submittedName>
</protein>
<gene>
    <name evidence="2" type="ORF">Moror_5112</name>
</gene>
<comment type="caution">
    <text evidence="2">The sequence shown here is derived from an EMBL/GenBank/DDBJ whole genome shotgun (WGS) entry which is preliminary data.</text>
</comment>
<dbReference type="HOGENOM" id="CLU_863538_0_0_1"/>
<reference evidence="2 3" key="1">
    <citation type="journal article" date="2014" name="BMC Genomics">
        <title>Genome and secretome analysis of the hemibiotrophic fungal pathogen, Moniliophthora roreri, which causes frosty pod rot disease of cacao: mechanisms of the biotrophic and necrotrophic phases.</title>
        <authorList>
            <person name="Meinhardt L.W."/>
            <person name="Costa G.G.L."/>
            <person name="Thomazella D.P.T."/>
            <person name="Teixeira P.J.P.L."/>
            <person name="Carazzolle M.F."/>
            <person name="Schuster S.C."/>
            <person name="Carlson J.E."/>
            <person name="Guiltinan M.J."/>
            <person name="Mieczkowski P."/>
            <person name="Farmer A."/>
            <person name="Ramaraj T."/>
            <person name="Crozier J."/>
            <person name="Davis R.E."/>
            <person name="Shao J."/>
            <person name="Melnick R.L."/>
            <person name="Pereira G.A.G."/>
            <person name="Bailey B.A."/>
        </authorList>
    </citation>
    <scope>NUCLEOTIDE SEQUENCE [LARGE SCALE GENOMIC DNA]</scope>
    <source>
        <strain evidence="2 3">MCA 2997</strain>
    </source>
</reference>
<dbReference type="AlphaFoldDB" id="V2WJH3"/>
<evidence type="ECO:0000256" key="1">
    <source>
        <dbReference type="SAM" id="MobiDB-lite"/>
    </source>
</evidence>
<sequence>MHDAYHEEVQVQLVELGLGNEDGSITQDILDNPINIHNAMSTYIDWYTKAHADHIRYLKEDGKYQTILNCVLRSFMKLATTTRDNHDIYVFGFALDTTHDTQGKTLNCMWGTPEMLEIQDQYAPNIKEKIADLEAMLRYSSFRCIHKQYVDGKHCRVKLVCKEAVAVGSFVKQAGALQIHLLNWPDNVPFPAKEEWIQKLVDGSLSKKEQQELTVICFKHWTADERALPADNQQWIPIVQSSNSSDLGYACNSEDWLKKHDIDEQDIDEAGTEQAQEKGKACAVEQAKKGGEEESQSPILLKGPSKHTLPAAPPSSSPHKAP</sequence>
<organism evidence="2 3">
    <name type="scientific">Moniliophthora roreri (strain MCA 2997)</name>
    <name type="common">Cocoa frosty pod rot fungus</name>
    <name type="synonym">Crinipellis roreri</name>
    <dbReference type="NCBI Taxonomy" id="1381753"/>
    <lineage>
        <taxon>Eukaryota</taxon>
        <taxon>Fungi</taxon>
        <taxon>Dikarya</taxon>
        <taxon>Basidiomycota</taxon>
        <taxon>Agaricomycotina</taxon>
        <taxon>Agaricomycetes</taxon>
        <taxon>Agaricomycetidae</taxon>
        <taxon>Agaricales</taxon>
        <taxon>Marasmiineae</taxon>
        <taxon>Marasmiaceae</taxon>
        <taxon>Moniliophthora</taxon>
    </lineage>
</organism>
<feature type="region of interest" description="Disordered" evidence="1">
    <location>
        <begin position="268"/>
        <end position="322"/>
    </location>
</feature>
<dbReference type="Proteomes" id="UP000017559">
    <property type="component" value="Unassembled WGS sequence"/>
</dbReference>